<name>A0A3A6PJ47_9BACL</name>
<proteinExistence type="predicted"/>
<dbReference type="EMBL" id="QXQB01000001">
    <property type="protein sequence ID" value="RJX41235.1"/>
    <property type="molecule type" value="Genomic_DNA"/>
</dbReference>
<evidence type="ECO:0000256" key="1">
    <source>
        <dbReference type="SAM" id="Phobius"/>
    </source>
</evidence>
<comment type="caution">
    <text evidence="3">The sequence shown here is derived from an EMBL/GenBank/DDBJ whole genome shotgun (WGS) entry which is preliminary data.</text>
</comment>
<dbReference type="AlphaFoldDB" id="A0A3A6PJ47"/>
<dbReference type="InterPro" id="IPR002881">
    <property type="entry name" value="DUF58"/>
</dbReference>
<dbReference type="PANTHER" id="PTHR34351">
    <property type="entry name" value="SLR1927 PROTEIN-RELATED"/>
    <property type="match status" value="1"/>
</dbReference>
<protein>
    <submittedName>
        <fullName evidence="3">DUF58 domain-containing protein</fullName>
    </submittedName>
</protein>
<dbReference type="OrthoDB" id="140416at2"/>
<organism evidence="3 4">
    <name type="scientific">Paenibacillus pinisoli</name>
    <dbReference type="NCBI Taxonomy" id="1276110"/>
    <lineage>
        <taxon>Bacteria</taxon>
        <taxon>Bacillati</taxon>
        <taxon>Bacillota</taxon>
        <taxon>Bacilli</taxon>
        <taxon>Bacillales</taxon>
        <taxon>Paenibacillaceae</taxon>
        <taxon>Paenibacillus</taxon>
    </lineage>
</organism>
<feature type="transmembrane region" description="Helical" evidence="1">
    <location>
        <begin position="36"/>
        <end position="55"/>
    </location>
</feature>
<keyword evidence="1" id="KW-0812">Transmembrane</keyword>
<gene>
    <name evidence="3" type="ORF">D3P09_04405</name>
</gene>
<dbReference type="RefSeq" id="WP_120107525.1">
    <property type="nucleotide sequence ID" value="NZ_QXQB01000001.1"/>
</dbReference>
<accession>A0A3A6PJ47</accession>
<sequence length="417" mass="46500">MMKVKATKAKQYRWQFVASVYGCSLFYFLFQGGKTALMLFIILNMLFVYLILGRWSGINKVSGTRSYSGHSAAVHSAIMAGEALDVSLSVKIPGFFPLPYVIVRDSLVRHNGQTLSFETSFVPNWKRGGEVTYRTPPLVRGNYHFKDTECLSYDVFGLFEHTGQFRSDAKFSVLPQTVPLRQWNGFRQGIRGPYSHATASRSAKETTQINGVREYHHGDRLSRVHWNATAKTGQWKSKAFERESLPRTLLILDRHLNPQDGSVTERFELSVSVAASFMEHGFRDDTAMGLLSVGEETTILPPKSGADQRNMVLKHLTSVDADAAYPLYASLQQAQSAIEPGCFAIVISSETGEGVIQSMEWLSRKGVTPCLIHIGSPANRISGNVAWKRIVESRGWLIYDIKRLQDLPAALEGSVIA</sequence>
<reference evidence="3 4" key="1">
    <citation type="submission" date="2018-09" db="EMBL/GenBank/DDBJ databases">
        <title>Paenibacillus aracenensis nov. sp. isolated from a cave in southern Spain.</title>
        <authorList>
            <person name="Jurado V."/>
            <person name="Gutierrez-Patricio S."/>
            <person name="Gonzalez-Pimentel J.L."/>
            <person name="Miller A.Z."/>
            <person name="Laiz L."/>
            <person name="Saiz-Jimenez C."/>
        </authorList>
    </citation>
    <scope>NUCLEOTIDE SEQUENCE [LARGE SCALE GENOMIC DNA]</scope>
    <source>
        <strain evidence="3 4">JCM 19203</strain>
    </source>
</reference>
<evidence type="ECO:0000259" key="2">
    <source>
        <dbReference type="Pfam" id="PF01882"/>
    </source>
</evidence>
<evidence type="ECO:0000313" key="4">
    <source>
        <dbReference type="Proteomes" id="UP000267798"/>
    </source>
</evidence>
<feature type="transmembrane region" description="Helical" evidence="1">
    <location>
        <begin position="12"/>
        <end position="30"/>
    </location>
</feature>
<dbReference type="PANTHER" id="PTHR34351:SF2">
    <property type="entry name" value="DUF58 DOMAIN-CONTAINING PROTEIN"/>
    <property type="match status" value="1"/>
</dbReference>
<feature type="domain" description="DUF58" evidence="2">
    <location>
        <begin position="212"/>
        <end position="348"/>
    </location>
</feature>
<keyword evidence="1" id="KW-0472">Membrane</keyword>
<dbReference type="Pfam" id="PF01882">
    <property type="entry name" value="DUF58"/>
    <property type="match status" value="1"/>
</dbReference>
<evidence type="ECO:0000313" key="3">
    <source>
        <dbReference type="EMBL" id="RJX41235.1"/>
    </source>
</evidence>
<dbReference type="Proteomes" id="UP000267798">
    <property type="component" value="Unassembled WGS sequence"/>
</dbReference>
<keyword evidence="4" id="KW-1185">Reference proteome</keyword>
<keyword evidence="1" id="KW-1133">Transmembrane helix</keyword>